<protein>
    <submittedName>
        <fullName evidence="4">RRM domain-containing protein</fullName>
    </submittedName>
</protein>
<dbReference type="PROSITE" id="PS50102">
    <property type="entry name" value="RRM"/>
    <property type="match status" value="1"/>
</dbReference>
<feature type="domain" description="RRM" evidence="2">
    <location>
        <begin position="177"/>
        <end position="250"/>
    </location>
</feature>
<dbReference type="SUPFAM" id="SSF54928">
    <property type="entry name" value="RNA-binding domain, RBD"/>
    <property type="match status" value="1"/>
</dbReference>
<dbReference type="GO" id="GO:0003723">
    <property type="term" value="F:RNA binding"/>
    <property type="evidence" value="ECO:0007669"/>
    <property type="project" value="UniProtKB-UniRule"/>
</dbReference>
<dbReference type="WBParaSite" id="ACRNAN_scaffold10755.g7089.t1">
    <property type="protein sequence ID" value="ACRNAN_scaffold10755.g7089.t1"/>
    <property type="gene ID" value="ACRNAN_scaffold10755.g7089"/>
</dbReference>
<evidence type="ECO:0000313" key="3">
    <source>
        <dbReference type="Proteomes" id="UP000887540"/>
    </source>
</evidence>
<dbReference type="AlphaFoldDB" id="A0A914CGX7"/>
<accession>A0A914CGX7</accession>
<proteinExistence type="predicted"/>
<keyword evidence="1" id="KW-0694">RNA-binding</keyword>
<evidence type="ECO:0000256" key="1">
    <source>
        <dbReference type="PROSITE-ProRule" id="PRU00176"/>
    </source>
</evidence>
<sequence length="262" mass="29791">MALKWGIICSVPSTTDFEELREFGHWFTECTEASAERFNLSQRFDESPEFVISCEPDSEKDVRNTYRKNSIEFTLLKELSISYAIIGQGILLEKAINRFEGLDLDAVFSNVNQYISRRLAQIVSVQREENVYHMYVGENKFELIKEHDRRVDVTSAVNKILHGDCSISNDGKSTSESLVMLTGFPPSYNQYDVAKLFGNTFYRFASIKLVDDSSALMEFANKFHAAQAIIELNGKTISGNYTLSLSPLSEEVRRQIVEISNC</sequence>
<dbReference type="InterPro" id="IPR035979">
    <property type="entry name" value="RBD_domain_sf"/>
</dbReference>
<dbReference type="Gene3D" id="3.30.70.330">
    <property type="match status" value="1"/>
</dbReference>
<dbReference type="InterPro" id="IPR000504">
    <property type="entry name" value="RRM_dom"/>
</dbReference>
<organism evidence="3 4">
    <name type="scientific">Acrobeloides nanus</name>
    <dbReference type="NCBI Taxonomy" id="290746"/>
    <lineage>
        <taxon>Eukaryota</taxon>
        <taxon>Metazoa</taxon>
        <taxon>Ecdysozoa</taxon>
        <taxon>Nematoda</taxon>
        <taxon>Chromadorea</taxon>
        <taxon>Rhabditida</taxon>
        <taxon>Tylenchina</taxon>
        <taxon>Cephalobomorpha</taxon>
        <taxon>Cephaloboidea</taxon>
        <taxon>Cephalobidae</taxon>
        <taxon>Acrobeloides</taxon>
    </lineage>
</organism>
<dbReference type="CDD" id="cd00590">
    <property type="entry name" value="RRM_SF"/>
    <property type="match status" value="1"/>
</dbReference>
<reference evidence="4" key="1">
    <citation type="submission" date="2022-11" db="UniProtKB">
        <authorList>
            <consortium name="WormBaseParasite"/>
        </authorList>
    </citation>
    <scope>IDENTIFICATION</scope>
</reference>
<dbReference type="Proteomes" id="UP000887540">
    <property type="component" value="Unplaced"/>
</dbReference>
<name>A0A914CGX7_9BILA</name>
<dbReference type="InterPro" id="IPR012677">
    <property type="entry name" value="Nucleotide-bd_a/b_plait_sf"/>
</dbReference>
<keyword evidence="3" id="KW-1185">Reference proteome</keyword>
<dbReference type="Pfam" id="PF00076">
    <property type="entry name" value="RRM_1"/>
    <property type="match status" value="1"/>
</dbReference>
<evidence type="ECO:0000259" key="2">
    <source>
        <dbReference type="PROSITE" id="PS50102"/>
    </source>
</evidence>
<evidence type="ECO:0000313" key="4">
    <source>
        <dbReference type="WBParaSite" id="ACRNAN_scaffold10755.g7089.t1"/>
    </source>
</evidence>